<feature type="compositionally biased region" description="Low complexity" evidence="1">
    <location>
        <begin position="120"/>
        <end position="131"/>
    </location>
</feature>
<gene>
    <name evidence="2" type="ORF">E2C01_018348</name>
</gene>
<dbReference type="AlphaFoldDB" id="A0A5B7DW57"/>
<feature type="region of interest" description="Disordered" evidence="1">
    <location>
        <begin position="107"/>
        <end position="131"/>
    </location>
</feature>
<evidence type="ECO:0000313" key="3">
    <source>
        <dbReference type="Proteomes" id="UP000324222"/>
    </source>
</evidence>
<comment type="caution">
    <text evidence="2">The sequence shown here is derived from an EMBL/GenBank/DDBJ whole genome shotgun (WGS) entry which is preliminary data.</text>
</comment>
<reference evidence="2 3" key="1">
    <citation type="submission" date="2019-05" db="EMBL/GenBank/DDBJ databases">
        <title>Another draft genome of Portunus trituberculatus and its Hox gene families provides insights of decapod evolution.</title>
        <authorList>
            <person name="Jeong J.-H."/>
            <person name="Song I."/>
            <person name="Kim S."/>
            <person name="Choi T."/>
            <person name="Kim D."/>
            <person name="Ryu S."/>
            <person name="Kim W."/>
        </authorList>
    </citation>
    <scope>NUCLEOTIDE SEQUENCE [LARGE SCALE GENOMIC DNA]</scope>
    <source>
        <tissue evidence="2">Muscle</tissue>
    </source>
</reference>
<evidence type="ECO:0000313" key="2">
    <source>
        <dbReference type="EMBL" id="MPC25243.1"/>
    </source>
</evidence>
<keyword evidence="3" id="KW-1185">Reference proteome</keyword>
<accession>A0A5B7DW57</accession>
<name>A0A5B7DW57_PORTR</name>
<dbReference type="Proteomes" id="UP000324222">
    <property type="component" value="Unassembled WGS sequence"/>
</dbReference>
<dbReference type="EMBL" id="VSRR010001438">
    <property type="protein sequence ID" value="MPC25243.1"/>
    <property type="molecule type" value="Genomic_DNA"/>
</dbReference>
<evidence type="ECO:0000256" key="1">
    <source>
        <dbReference type="SAM" id="MobiDB-lite"/>
    </source>
</evidence>
<sequence length="131" mass="14345">MATTVLDVRRTEAGQDPPVFVIYQVCSEYFFTILTVVSPYCSRVAVQSRLCSGVPVPEGRPVTPTHCTTRPINLMKILVKRYVTLAQLSVSEDLMLPISRPSLPVALRHRVRPSPPPSPSSSSSSSSSSSW</sequence>
<proteinExistence type="predicted"/>
<organism evidence="2 3">
    <name type="scientific">Portunus trituberculatus</name>
    <name type="common">Swimming crab</name>
    <name type="synonym">Neptunus trituberculatus</name>
    <dbReference type="NCBI Taxonomy" id="210409"/>
    <lineage>
        <taxon>Eukaryota</taxon>
        <taxon>Metazoa</taxon>
        <taxon>Ecdysozoa</taxon>
        <taxon>Arthropoda</taxon>
        <taxon>Crustacea</taxon>
        <taxon>Multicrustacea</taxon>
        <taxon>Malacostraca</taxon>
        <taxon>Eumalacostraca</taxon>
        <taxon>Eucarida</taxon>
        <taxon>Decapoda</taxon>
        <taxon>Pleocyemata</taxon>
        <taxon>Brachyura</taxon>
        <taxon>Eubrachyura</taxon>
        <taxon>Portunoidea</taxon>
        <taxon>Portunidae</taxon>
        <taxon>Portuninae</taxon>
        <taxon>Portunus</taxon>
    </lineage>
</organism>
<protein>
    <submittedName>
        <fullName evidence="2">Uncharacterized protein</fullName>
    </submittedName>
</protein>